<name>A0A6J5L9F0_9CAUD</name>
<protein>
    <submittedName>
        <fullName evidence="1">Uncharacterized protein</fullName>
    </submittedName>
</protein>
<evidence type="ECO:0000313" key="1">
    <source>
        <dbReference type="EMBL" id="CAB4129637.1"/>
    </source>
</evidence>
<sequence length="41" mass="5033">MWILTDRLCRIHVNCILEYLMKKMMRSLLCLHYVGENFCEI</sequence>
<gene>
    <name evidence="1" type="ORF">UFOVP116_65</name>
</gene>
<dbReference type="EMBL" id="LR796237">
    <property type="protein sequence ID" value="CAB4129637.1"/>
    <property type="molecule type" value="Genomic_DNA"/>
</dbReference>
<organism evidence="1">
    <name type="scientific">uncultured Caudovirales phage</name>
    <dbReference type="NCBI Taxonomy" id="2100421"/>
    <lineage>
        <taxon>Viruses</taxon>
        <taxon>Duplodnaviria</taxon>
        <taxon>Heunggongvirae</taxon>
        <taxon>Uroviricota</taxon>
        <taxon>Caudoviricetes</taxon>
        <taxon>Peduoviridae</taxon>
        <taxon>Maltschvirus</taxon>
        <taxon>Maltschvirus maltsch</taxon>
    </lineage>
</organism>
<reference evidence="1" key="1">
    <citation type="submission" date="2020-04" db="EMBL/GenBank/DDBJ databases">
        <authorList>
            <person name="Chiriac C."/>
            <person name="Salcher M."/>
            <person name="Ghai R."/>
            <person name="Kavagutti S V."/>
        </authorList>
    </citation>
    <scope>NUCLEOTIDE SEQUENCE</scope>
</reference>
<proteinExistence type="predicted"/>
<accession>A0A6J5L9F0</accession>